<dbReference type="PANTHER" id="PTHR30441">
    <property type="entry name" value="DUF748 DOMAIN-CONTAINING PROTEIN"/>
    <property type="match status" value="1"/>
</dbReference>
<organism evidence="3 4">
    <name type="scientific">Sphingosinicella xenopeptidilytica</name>
    <dbReference type="NCBI Taxonomy" id="364098"/>
    <lineage>
        <taxon>Bacteria</taxon>
        <taxon>Pseudomonadati</taxon>
        <taxon>Pseudomonadota</taxon>
        <taxon>Alphaproteobacteria</taxon>
        <taxon>Sphingomonadales</taxon>
        <taxon>Sphingosinicellaceae</taxon>
        <taxon>Sphingosinicella</taxon>
    </lineage>
</organism>
<keyword evidence="2" id="KW-0812">Transmembrane</keyword>
<reference evidence="4" key="1">
    <citation type="journal article" date="2019" name="Int. J. Syst. Evol. Microbiol.">
        <title>The Global Catalogue of Microorganisms (GCM) 10K type strain sequencing project: providing services to taxonomists for standard genome sequencing and annotation.</title>
        <authorList>
            <consortium name="The Broad Institute Genomics Platform"/>
            <consortium name="The Broad Institute Genome Sequencing Center for Infectious Disease"/>
            <person name="Wu L."/>
            <person name="Ma J."/>
        </authorList>
    </citation>
    <scope>NUCLEOTIDE SEQUENCE [LARGE SCALE GENOMIC DNA]</scope>
    <source>
        <strain evidence="4">CCUG 52537</strain>
    </source>
</reference>
<feature type="compositionally biased region" description="Basic and acidic residues" evidence="1">
    <location>
        <begin position="972"/>
        <end position="983"/>
    </location>
</feature>
<gene>
    <name evidence="3" type="ORF">ACFQ00_10640</name>
</gene>
<dbReference type="InterPro" id="IPR052894">
    <property type="entry name" value="AsmA-related"/>
</dbReference>
<sequence length="1055" mass="112238">MRPNLGERTARAMAGLVRSKPFLGAAAFVLLFVAYWAAGTWLAPDFIRGQATAWVRDELKKPLRLGEIKVDPLGFKLDISDIAIPDAATPMVAAKHVHLNFSILSLFADAYRFDEVRIDGPAVHALIRPDGTLNLLELVPPPSPEPAPAVLIGELSVLGGRIAFADHSRAAKPAKLLAPISFSLRDFHTARSEGGGFRFEAESERGETFAWQGNVSMAPIASDGSFTVRHLEAASIQDFLGEMLPVALSDGLIDLHGSYDFRYKSGAITLSAMLPKLGLTSLAFDGKTLFRGRARLGEVDVDGASLALAIPENGAMAAEIIVPHFALRDATANGPAGAGIEPLRLAGLTISDIRVNAARRSINIGDIRAEGLKGEATRAQNGAIDLAALLPPTPKPAVSDETAPWQIALGGFSLSDAALRFEDRAVSPAAVFDIAANATARGDLAAPDKPIAISADARINKTATLSAEGTLLPPGSADLRIALAGFPLKAALPYMPPYPALDLKGGDLGVRGRLVVSDAGTAPKARFSGDAVVTGLRLFERAGRSELISWRRLALSGVDYRGPASPRLEIAHARLSRPTGRVAILRDGTFNFAAAAGVAAAPPVPAKSAQRMTRAERRAETKRIEAARAAKAIAAQAALAAPQAAPAIPVVLKRLDIDSGTMSFADYSIQPNFEARIESLRGRVTGISNMPGAVAEIDLDGHVINRFSPVKIAGRANLLAYDRKTDVKMAFRNIELPVFNPYSGRYAGYAIARGKLTTELGYRIDNRALEADHHVIIDQLEWGEATDSKEKVPMPIRLATSLLKDKNGVIDLEVPITGSLDDPQFRLGPIIWKIIGNILEKIVTAPFRFIGSLFAGAEEAQFVDFVPGSAALPESATKNLSALAKGLADRPALKLDIPASPGIEADAIAIADQRMAEAAMAREIKKGESPDLAALTPDKRHDRLKDLYKAKLGSSPDFPETSDTESAADSTAAEKDGISERDARRNREAALMADTLRPKFLPTDAELAALGRTRAEAVRDALLADGAIDPARVFLSTRQAAKAKDSVVRMELSLE</sequence>
<proteinExistence type="predicted"/>
<feature type="transmembrane region" description="Helical" evidence="2">
    <location>
        <begin position="21"/>
        <end position="43"/>
    </location>
</feature>
<protein>
    <submittedName>
        <fullName evidence="3">DUF748 domain-containing protein</fullName>
    </submittedName>
</protein>
<name>A0ABW3C360_SPHXN</name>
<feature type="region of interest" description="Disordered" evidence="1">
    <location>
        <begin position="950"/>
        <end position="983"/>
    </location>
</feature>
<comment type="caution">
    <text evidence="3">The sequence shown here is derived from an EMBL/GenBank/DDBJ whole genome shotgun (WGS) entry which is preliminary data.</text>
</comment>
<dbReference type="EMBL" id="JBHTIK010000005">
    <property type="protein sequence ID" value="MFD0848780.1"/>
    <property type="molecule type" value="Genomic_DNA"/>
</dbReference>
<dbReference type="InterPro" id="IPR008023">
    <property type="entry name" value="DUF748"/>
</dbReference>
<dbReference type="Proteomes" id="UP001597124">
    <property type="component" value="Unassembled WGS sequence"/>
</dbReference>
<dbReference type="Pfam" id="PF05359">
    <property type="entry name" value="DUF748"/>
    <property type="match status" value="1"/>
</dbReference>
<keyword evidence="2" id="KW-1133">Transmembrane helix</keyword>
<keyword evidence="2" id="KW-0472">Membrane</keyword>
<accession>A0ABW3C360</accession>
<dbReference type="PANTHER" id="PTHR30441:SF8">
    <property type="entry name" value="DUF748 DOMAIN-CONTAINING PROTEIN"/>
    <property type="match status" value="1"/>
</dbReference>
<keyword evidence="4" id="KW-1185">Reference proteome</keyword>
<evidence type="ECO:0000313" key="4">
    <source>
        <dbReference type="Proteomes" id="UP001597124"/>
    </source>
</evidence>
<evidence type="ECO:0000256" key="2">
    <source>
        <dbReference type="SAM" id="Phobius"/>
    </source>
</evidence>
<evidence type="ECO:0000313" key="3">
    <source>
        <dbReference type="EMBL" id="MFD0848780.1"/>
    </source>
</evidence>
<dbReference type="RefSeq" id="WP_381490141.1">
    <property type="nucleotide sequence ID" value="NZ_JBHTIK010000005.1"/>
</dbReference>
<evidence type="ECO:0000256" key="1">
    <source>
        <dbReference type="SAM" id="MobiDB-lite"/>
    </source>
</evidence>